<sequence length="343" mass="37693">MSDSDSDDAGVMLSSAPGSPCTPTLLLPATPAQTTQLPVQPLLLASNTPAPIVTIHTDPQAQAGAGHQDYIQYATWIASRFGINQQRDQVALTEFAQLQDPQKALIFIAAKVIAMELHLNTIEPASTGYQISDALKGHIETVTLQVFLDPKLGAYKDQWPNKKALQAVLKKNPQWGVTSAVANDKAKMKVIKQKISSRFIHHRNDAKDVIATSLGTFHEENGKFEGTSIGIVELCQQLIRAVGGRSFDLEVTVPLCARAAFIQRKSYKKAFKEAGNVKPTDFWGKVDQDLKTVRDEKENDPARISKVMSKILNNDREKYGQLPPEALDHLPRVAQEFAGMNDD</sequence>
<gene>
    <name evidence="1" type="ORF">VKT23_014749</name>
</gene>
<dbReference type="EMBL" id="JBANRG010000046">
    <property type="protein sequence ID" value="KAK7445753.1"/>
    <property type="molecule type" value="Genomic_DNA"/>
</dbReference>
<organism evidence="1 2">
    <name type="scientific">Marasmiellus scandens</name>
    <dbReference type="NCBI Taxonomy" id="2682957"/>
    <lineage>
        <taxon>Eukaryota</taxon>
        <taxon>Fungi</taxon>
        <taxon>Dikarya</taxon>
        <taxon>Basidiomycota</taxon>
        <taxon>Agaricomycotina</taxon>
        <taxon>Agaricomycetes</taxon>
        <taxon>Agaricomycetidae</taxon>
        <taxon>Agaricales</taxon>
        <taxon>Marasmiineae</taxon>
        <taxon>Omphalotaceae</taxon>
        <taxon>Marasmiellus</taxon>
    </lineage>
</organism>
<comment type="caution">
    <text evidence="1">The sequence shown here is derived from an EMBL/GenBank/DDBJ whole genome shotgun (WGS) entry which is preliminary data.</text>
</comment>
<name>A0ABR1J121_9AGAR</name>
<keyword evidence="2" id="KW-1185">Reference proteome</keyword>
<proteinExistence type="predicted"/>
<reference evidence="1 2" key="1">
    <citation type="submission" date="2024-01" db="EMBL/GenBank/DDBJ databases">
        <title>A draft genome for the cacao thread blight pathogen Marasmiellus scandens.</title>
        <authorList>
            <person name="Baruah I.K."/>
            <person name="Leung J."/>
            <person name="Bukari Y."/>
            <person name="Amoako-Attah I."/>
            <person name="Meinhardt L.W."/>
            <person name="Bailey B.A."/>
            <person name="Cohen S.P."/>
        </authorList>
    </citation>
    <scope>NUCLEOTIDE SEQUENCE [LARGE SCALE GENOMIC DNA]</scope>
    <source>
        <strain evidence="1 2">GH-19</strain>
    </source>
</reference>
<evidence type="ECO:0000313" key="1">
    <source>
        <dbReference type="EMBL" id="KAK7445753.1"/>
    </source>
</evidence>
<accession>A0ABR1J121</accession>
<evidence type="ECO:0000313" key="2">
    <source>
        <dbReference type="Proteomes" id="UP001498398"/>
    </source>
</evidence>
<protein>
    <submittedName>
        <fullName evidence="1">Uncharacterized protein</fullName>
    </submittedName>
</protein>
<dbReference type="Proteomes" id="UP001498398">
    <property type="component" value="Unassembled WGS sequence"/>
</dbReference>